<keyword evidence="4" id="KW-1015">Disulfide bond</keyword>
<organism evidence="7">
    <name type="scientific">Oryza brachyantha</name>
    <name type="common">malo sina</name>
    <dbReference type="NCBI Taxonomy" id="4533"/>
    <lineage>
        <taxon>Eukaryota</taxon>
        <taxon>Viridiplantae</taxon>
        <taxon>Streptophyta</taxon>
        <taxon>Embryophyta</taxon>
        <taxon>Tracheophyta</taxon>
        <taxon>Spermatophyta</taxon>
        <taxon>Magnoliopsida</taxon>
        <taxon>Liliopsida</taxon>
        <taxon>Poales</taxon>
        <taxon>Poaceae</taxon>
        <taxon>BOP clade</taxon>
        <taxon>Oryzoideae</taxon>
        <taxon>Oryzeae</taxon>
        <taxon>Oryzinae</taxon>
        <taxon>Oryza</taxon>
    </lineage>
</organism>
<dbReference type="Proteomes" id="UP000006038">
    <property type="component" value="Chromosome 7"/>
</dbReference>
<reference evidence="7" key="1">
    <citation type="journal article" date="2013" name="Nat. Commun.">
        <title>Whole-genome sequencing of Oryza brachyantha reveals mechanisms underlying Oryza genome evolution.</title>
        <authorList>
            <person name="Chen J."/>
            <person name="Huang Q."/>
            <person name="Gao D."/>
            <person name="Wang J."/>
            <person name="Lang Y."/>
            <person name="Liu T."/>
            <person name="Li B."/>
            <person name="Bai Z."/>
            <person name="Luis Goicoechea J."/>
            <person name="Liang C."/>
            <person name="Chen C."/>
            <person name="Zhang W."/>
            <person name="Sun S."/>
            <person name="Liao Y."/>
            <person name="Zhang X."/>
            <person name="Yang L."/>
            <person name="Song C."/>
            <person name="Wang M."/>
            <person name="Shi J."/>
            <person name="Liu G."/>
            <person name="Liu J."/>
            <person name="Zhou H."/>
            <person name="Zhou W."/>
            <person name="Yu Q."/>
            <person name="An N."/>
            <person name="Chen Y."/>
            <person name="Cai Q."/>
            <person name="Wang B."/>
            <person name="Liu B."/>
            <person name="Min J."/>
            <person name="Huang Y."/>
            <person name="Wu H."/>
            <person name="Li Z."/>
            <person name="Zhang Y."/>
            <person name="Yin Y."/>
            <person name="Song W."/>
            <person name="Jiang J."/>
            <person name="Jackson S.A."/>
            <person name="Wing R.A."/>
            <person name="Wang J."/>
            <person name="Chen M."/>
        </authorList>
    </citation>
    <scope>NUCLEOTIDE SEQUENCE [LARGE SCALE GENOMIC DNA]</scope>
    <source>
        <strain evidence="7">cv. IRGC 101232</strain>
    </source>
</reference>
<name>J3MJM7_ORYBR</name>
<dbReference type="EnsemblPlants" id="OB07G16090.1">
    <property type="protein sequence ID" value="OB07G16090.1"/>
    <property type="gene ID" value="OB07G16090"/>
</dbReference>
<evidence type="ECO:0000256" key="5">
    <source>
        <dbReference type="SAM" id="MobiDB-lite"/>
    </source>
</evidence>
<sequence>MATRSPAAASLLLLLLFLVLAVHGVSGRGRGHGRRHHRPGMQTSQLPSSGTFISYQGLFADGAPGRRGFQRIGPAANRYSRGCLAMERCRDAKS</sequence>
<reference evidence="7" key="2">
    <citation type="submission" date="2013-04" db="UniProtKB">
        <authorList>
            <consortium name="EnsemblPlants"/>
        </authorList>
    </citation>
    <scope>IDENTIFICATION</scope>
</reference>
<protein>
    <submittedName>
        <fullName evidence="7">Uncharacterized protein</fullName>
    </submittedName>
</protein>
<evidence type="ECO:0000256" key="4">
    <source>
        <dbReference type="ARBA" id="ARBA00023157"/>
    </source>
</evidence>
<keyword evidence="3 6" id="KW-0732">Signal</keyword>
<proteinExistence type="inferred from homology"/>
<evidence type="ECO:0000256" key="1">
    <source>
        <dbReference type="ARBA" id="ARBA00009178"/>
    </source>
</evidence>
<keyword evidence="2" id="KW-0372">Hormone</keyword>
<keyword evidence="8" id="KW-1185">Reference proteome</keyword>
<feature type="region of interest" description="Disordered" evidence="5">
    <location>
        <begin position="28"/>
        <end position="48"/>
    </location>
</feature>
<evidence type="ECO:0000256" key="2">
    <source>
        <dbReference type="ARBA" id="ARBA00022702"/>
    </source>
</evidence>
<dbReference type="InterPro" id="IPR008801">
    <property type="entry name" value="RALF"/>
</dbReference>
<evidence type="ECO:0000313" key="8">
    <source>
        <dbReference type="Proteomes" id="UP000006038"/>
    </source>
</evidence>
<feature type="compositionally biased region" description="Basic residues" evidence="5">
    <location>
        <begin position="29"/>
        <end position="39"/>
    </location>
</feature>
<dbReference type="Gramene" id="OB07G16090.1">
    <property type="protein sequence ID" value="OB07G16090.1"/>
    <property type="gene ID" value="OB07G16090"/>
</dbReference>
<accession>J3MJM7</accession>
<dbReference type="HOGENOM" id="CLU_2389715_0_0_1"/>
<dbReference type="AlphaFoldDB" id="J3MJM7"/>
<dbReference type="Pfam" id="PF05498">
    <property type="entry name" value="RALF"/>
    <property type="match status" value="1"/>
</dbReference>
<feature type="signal peptide" evidence="6">
    <location>
        <begin position="1"/>
        <end position="27"/>
    </location>
</feature>
<comment type="similarity">
    <text evidence="1">Belongs to the plant rapid alkalinization factor (RALF) family.</text>
</comment>
<evidence type="ECO:0000256" key="3">
    <source>
        <dbReference type="ARBA" id="ARBA00022729"/>
    </source>
</evidence>
<feature type="chain" id="PRO_5003773568" evidence="6">
    <location>
        <begin position="28"/>
        <end position="94"/>
    </location>
</feature>
<evidence type="ECO:0000256" key="6">
    <source>
        <dbReference type="SAM" id="SignalP"/>
    </source>
</evidence>
<evidence type="ECO:0000313" key="7">
    <source>
        <dbReference type="EnsemblPlants" id="OB07G16090.1"/>
    </source>
</evidence>
<dbReference type="GO" id="GO:0005179">
    <property type="term" value="F:hormone activity"/>
    <property type="evidence" value="ECO:0007669"/>
    <property type="project" value="UniProtKB-KW"/>
</dbReference>